<dbReference type="AlphaFoldDB" id="A0A8J3TQ37"/>
<dbReference type="Pfam" id="PF03640">
    <property type="entry name" value="Lipoprotein_15"/>
    <property type="match status" value="2"/>
</dbReference>
<comment type="caution">
    <text evidence="3">The sequence shown here is derived from an EMBL/GenBank/DDBJ whole genome shotgun (WGS) entry which is preliminary data.</text>
</comment>
<proteinExistence type="predicted"/>
<evidence type="ECO:0000256" key="1">
    <source>
        <dbReference type="SAM" id="MobiDB-lite"/>
    </source>
</evidence>
<dbReference type="PANTHER" id="PTHR39335">
    <property type="entry name" value="BLL4220 PROTEIN"/>
    <property type="match status" value="1"/>
</dbReference>
<protein>
    <recommendedName>
        <fullName evidence="5">Lipoprotein with Yx(FWY)xxD motif</fullName>
    </recommendedName>
</protein>
<organism evidence="3 4">
    <name type="scientific">Planotetraspora mira</name>
    <dbReference type="NCBI Taxonomy" id="58121"/>
    <lineage>
        <taxon>Bacteria</taxon>
        <taxon>Bacillati</taxon>
        <taxon>Actinomycetota</taxon>
        <taxon>Actinomycetes</taxon>
        <taxon>Streptosporangiales</taxon>
        <taxon>Streptosporangiaceae</taxon>
        <taxon>Planotetraspora</taxon>
    </lineage>
</organism>
<dbReference type="Proteomes" id="UP000650628">
    <property type="component" value="Unassembled WGS sequence"/>
</dbReference>
<reference evidence="3 4" key="1">
    <citation type="submission" date="2021-01" db="EMBL/GenBank/DDBJ databases">
        <title>Whole genome shotgun sequence of Planotetraspora mira NBRC 15435.</title>
        <authorList>
            <person name="Komaki H."/>
            <person name="Tamura T."/>
        </authorList>
    </citation>
    <scope>NUCLEOTIDE SEQUENCE [LARGE SCALE GENOMIC DNA]</scope>
    <source>
        <strain evidence="3 4">NBRC 15435</strain>
    </source>
</reference>
<keyword evidence="4" id="KW-1185">Reference proteome</keyword>
<gene>
    <name evidence="3" type="ORF">Pmi06nite_27790</name>
</gene>
<name>A0A8J3TQ37_9ACTN</name>
<feature type="signal peptide" evidence="2">
    <location>
        <begin position="1"/>
        <end position="23"/>
    </location>
</feature>
<dbReference type="PANTHER" id="PTHR39335:SF1">
    <property type="entry name" value="BLL4220 PROTEIN"/>
    <property type="match status" value="1"/>
</dbReference>
<dbReference type="PROSITE" id="PS51257">
    <property type="entry name" value="PROKAR_LIPOPROTEIN"/>
    <property type="match status" value="1"/>
</dbReference>
<dbReference type="GO" id="GO:0043448">
    <property type="term" value="P:alkane catabolic process"/>
    <property type="evidence" value="ECO:0007669"/>
    <property type="project" value="TreeGrafter"/>
</dbReference>
<evidence type="ECO:0000256" key="2">
    <source>
        <dbReference type="SAM" id="SignalP"/>
    </source>
</evidence>
<sequence>MNTRVRAGHLVAAAIAVAGLATACSSGDGTTGAASSPAAKVPAPAASPAVSGSDAPAAGEPVVGGPVGTSTSPLGLIVVDGTGRTVYAYDKDKTHPATSDCYDQCAVDWPPVPATTDVAGIDSGLVGSVARKDGFKQLTIDDHPVYLFAGDKAAGDVKGQLSEGTWHAITPKGKEITKKAG</sequence>
<dbReference type="RefSeq" id="WP_203953349.1">
    <property type="nucleotide sequence ID" value="NZ_BOOO01000015.1"/>
</dbReference>
<feature type="compositionally biased region" description="Low complexity" evidence="1">
    <location>
        <begin position="28"/>
        <end position="64"/>
    </location>
</feature>
<keyword evidence="2" id="KW-0732">Signal</keyword>
<dbReference type="InterPro" id="IPR005297">
    <property type="entry name" value="Lipoprotein_repeat"/>
</dbReference>
<evidence type="ECO:0008006" key="5">
    <source>
        <dbReference type="Google" id="ProtNLM"/>
    </source>
</evidence>
<feature type="region of interest" description="Disordered" evidence="1">
    <location>
        <begin position="28"/>
        <end position="66"/>
    </location>
</feature>
<feature type="chain" id="PRO_5035221862" description="Lipoprotein with Yx(FWY)xxD motif" evidence="2">
    <location>
        <begin position="24"/>
        <end position="181"/>
    </location>
</feature>
<dbReference type="EMBL" id="BOOO01000015">
    <property type="protein sequence ID" value="GII29337.1"/>
    <property type="molecule type" value="Genomic_DNA"/>
</dbReference>
<evidence type="ECO:0000313" key="3">
    <source>
        <dbReference type="EMBL" id="GII29337.1"/>
    </source>
</evidence>
<evidence type="ECO:0000313" key="4">
    <source>
        <dbReference type="Proteomes" id="UP000650628"/>
    </source>
</evidence>
<accession>A0A8J3TQ37</accession>